<evidence type="ECO:0000313" key="5">
    <source>
        <dbReference type="Proteomes" id="UP000321172"/>
    </source>
</evidence>
<dbReference type="InterPro" id="IPR050425">
    <property type="entry name" value="NAD(P)_dehydrat-like"/>
</dbReference>
<name>A0A5B8S541_9SPHN</name>
<dbReference type="Gene3D" id="3.40.50.720">
    <property type="entry name" value="NAD(P)-binding Rossmann-like Domain"/>
    <property type="match status" value="1"/>
</dbReference>
<organism evidence="4 5">
    <name type="scientific">Novosphingobium ginsenosidimutans</name>
    <dbReference type="NCBI Taxonomy" id="1176536"/>
    <lineage>
        <taxon>Bacteria</taxon>
        <taxon>Pseudomonadati</taxon>
        <taxon>Pseudomonadota</taxon>
        <taxon>Alphaproteobacteria</taxon>
        <taxon>Sphingomonadales</taxon>
        <taxon>Sphingomonadaceae</taxon>
        <taxon>Novosphingobium</taxon>
    </lineage>
</organism>
<dbReference type="GO" id="GO:0016616">
    <property type="term" value="F:oxidoreductase activity, acting on the CH-OH group of donors, NAD or NADP as acceptor"/>
    <property type="evidence" value="ECO:0007669"/>
    <property type="project" value="TreeGrafter"/>
</dbReference>
<protein>
    <submittedName>
        <fullName evidence="4">NAD-dependent epimerase/dehydratase family protein</fullName>
    </submittedName>
</protein>
<dbReference type="InterPro" id="IPR001509">
    <property type="entry name" value="Epimerase_deHydtase"/>
</dbReference>
<dbReference type="AlphaFoldDB" id="A0A5B8S541"/>
<dbReference type="SUPFAM" id="SSF51735">
    <property type="entry name" value="NAD(P)-binding Rossmann-fold domains"/>
    <property type="match status" value="1"/>
</dbReference>
<keyword evidence="5" id="KW-1185">Reference proteome</keyword>
<feature type="domain" description="NAD-dependent epimerase/dehydratase" evidence="3">
    <location>
        <begin position="5"/>
        <end position="239"/>
    </location>
</feature>
<evidence type="ECO:0000256" key="1">
    <source>
        <dbReference type="ARBA" id="ARBA00023002"/>
    </source>
</evidence>
<reference evidence="4 5" key="1">
    <citation type="journal article" date="2013" name="J. Microbiol. Biotechnol.">
        <title>Novosphingobium ginsenosidimutans sp. nov., with the ability to convert ginsenoside.</title>
        <authorList>
            <person name="Kim J.K."/>
            <person name="He D."/>
            <person name="Liu Q.M."/>
            <person name="Park H.Y."/>
            <person name="Jung M.S."/>
            <person name="Yoon M.H."/>
            <person name="Kim S.C."/>
            <person name="Im W.T."/>
        </authorList>
    </citation>
    <scope>NUCLEOTIDE SEQUENCE [LARGE SCALE GENOMIC DNA]</scope>
    <source>
        <strain evidence="4 5">FW-6</strain>
    </source>
</reference>
<evidence type="ECO:0000256" key="2">
    <source>
        <dbReference type="ARBA" id="ARBA00023445"/>
    </source>
</evidence>
<accession>A0A5B8S541</accession>
<gene>
    <name evidence="4" type="ORF">FRF71_11395</name>
</gene>
<dbReference type="RefSeq" id="WP_147090768.1">
    <property type="nucleotide sequence ID" value="NZ_BAABJD010000002.1"/>
</dbReference>
<evidence type="ECO:0000313" key="4">
    <source>
        <dbReference type="EMBL" id="QEA16689.1"/>
    </source>
</evidence>
<keyword evidence="1" id="KW-0560">Oxidoreductase</keyword>
<comment type="similarity">
    <text evidence="2">Belongs to the NAD(P)-dependent epimerase/dehydratase family. Dihydroflavonol-4-reductase subfamily.</text>
</comment>
<dbReference type="KEGG" id="ngf:FRF71_11395"/>
<dbReference type="PANTHER" id="PTHR10366:SF564">
    <property type="entry name" value="STEROL-4-ALPHA-CARBOXYLATE 3-DEHYDROGENASE, DECARBOXYLATING"/>
    <property type="match status" value="1"/>
</dbReference>
<sequence>MAGTVFVSGGSGYIAGFLIRQLVAGGWMVHTSIRDLAKESAVRASLAVDDSKLKFFAADLMSDAGWTEAMAGCSHVAHVASPLPSNAPKTDDELIVPARDGALRALKAAKAAGVKRFVMTSSMAAIAYGHGRSKSVFTEADWTDPNSPDAYAYVKSKTIAERTARDWVAAEGGEMEFVTVNPALVLGPLQSGDFSTSLEAIKKLLEGSLPGLPNFGFGVVDVRDVADMHVRCLEQPDMANERFICSGPFLMMAEVAAILREGLGPQGRKVPTRKLPDWLMRLVGRFDPVVRQVLGELGNVRDTDISHARTKLGWNPRPPEESILDTARDMIRLGIVKV</sequence>
<dbReference type="PANTHER" id="PTHR10366">
    <property type="entry name" value="NAD DEPENDENT EPIMERASE/DEHYDRATASE"/>
    <property type="match status" value="1"/>
</dbReference>
<dbReference type="FunFam" id="3.40.50.720:FF:000336">
    <property type="entry name" value="Aldehyde reductase"/>
    <property type="match status" value="1"/>
</dbReference>
<dbReference type="InterPro" id="IPR036291">
    <property type="entry name" value="NAD(P)-bd_dom_sf"/>
</dbReference>
<evidence type="ECO:0000259" key="3">
    <source>
        <dbReference type="Pfam" id="PF01370"/>
    </source>
</evidence>
<proteinExistence type="inferred from homology"/>
<dbReference type="OrthoDB" id="9778052at2"/>
<dbReference type="Pfam" id="PF01370">
    <property type="entry name" value="Epimerase"/>
    <property type="match status" value="1"/>
</dbReference>
<dbReference type="Proteomes" id="UP000321172">
    <property type="component" value="Chromosome"/>
</dbReference>
<dbReference type="EMBL" id="CP042345">
    <property type="protein sequence ID" value="QEA16689.1"/>
    <property type="molecule type" value="Genomic_DNA"/>
</dbReference>